<reference evidence="1" key="2">
    <citation type="journal article" date="2015" name="Fish Shellfish Immunol.">
        <title>Early steps in the European eel (Anguilla anguilla)-Vibrio vulnificus interaction in the gills: Role of the RtxA13 toxin.</title>
        <authorList>
            <person name="Callol A."/>
            <person name="Pajuelo D."/>
            <person name="Ebbesson L."/>
            <person name="Teles M."/>
            <person name="MacKenzie S."/>
            <person name="Amaro C."/>
        </authorList>
    </citation>
    <scope>NUCLEOTIDE SEQUENCE</scope>
</reference>
<dbReference type="EMBL" id="GBXM01075315">
    <property type="protein sequence ID" value="JAH33262.1"/>
    <property type="molecule type" value="Transcribed_RNA"/>
</dbReference>
<name>A0A0E9RWQ4_ANGAN</name>
<reference evidence="1" key="1">
    <citation type="submission" date="2014-11" db="EMBL/GenBank/DDBJ databases">
        <authorList>
            <person name="Amaro Gonzalez C."/>
        </authorList>
    </citation>
    <scope>NUCLEOTIDE SEQUENCE</scope>
</reference>
<dbReference type="AlphaFoldDB" id="A0A0E9RWQ4"/>
<evidence type="ECO:0000313" key="1">
    <source>
        <dbReference type="EMBL" id="JAH33262.1"/>
    </source>
</evidence>
<accession>A0A0E9RWQ4</accession>
<organism evidence="1">
    <name type="scientific">Anguilla anguilla</name>
    <name type="common">European freshwater eel</name>
    <name type="synonym">Muraena anguilla</name>
    <dbReference type="NCBI Taxonomy" id="7936"/>
    <lineage>
        <taxon>Eukaryota</taxon>
        <taxon>Metazoa</taxon>
        <taxon>Chordata</taxon>
        <taxon>Craniata</taxon>
        <taxon>Vertebrata</taxon>
        <taxon>Euteleostomi</taxon>
        <taxon>Actinopterygii</taxon>
        <taxon>Neopterygii</taxon>
        <taxon>Teleostei</taxon>
        <taxon>Anguilliformes</taxon>
        <taxon>Anguillidae</taxon>
        <taxon>Anguilla</taxon>
    </lineage>
</organism>
<proteinExistence type="predicted"/>
<protein>
    <submittedName>
        <fullName evidence="1">Uncharacterized protein</fullName>
    </submittedName>
</protein>
<sequence>MQVPPLGFCETCATIKCLEEDRLQLEKTNCF</sequence>